<keyword evidence="4" id="KW-0274">FAD</keyword>
<dbReference type="EMBL" id="JBDIZK010000001">
    <property type="protein sequence ID" value="MEN3745789.1"/>
    <property type="molecule type" value="Genomic_DNA"/>
</dbReference>
<dbReference type="PROSITE" id="PS51318">
    <property type="entry name" value="TAT"/>
    <property type="match status" value="1"/>
</dbReference>
<dbReference type="SUPFAM" id="SSF56176">
    <property type="entry name" value="FAD-binding/transporter-associated domain-like"/>
    <property type="match status" value="1"/>
</dbReference>
<evidence type="ECO:0000313" key="8">
    <source>
        <dbReference type="Proteomes" id="UP001427805"/>
    </source>
</evidence>
<comment type="similarity">
    <text evidence="2">Belongs to the oxygen-dependent FAD-linked oxidoreductase family.</text>
</comment>
<evidence type="ECO:0000256" key="2">
    <source>
        <dbReference type="ARBA" id="ARBA00005466"/>
    </source>
</evidence>
<dbReference type="PANTHER" id="PTHR42973:SF39">
    <property type="entry name" value="FAD-BINDING PCMH-TYPE DOMAIN-CONTAINING PROTEIN"/>
    <property type="match status" value="1"/>
</dbReference>
<dbReference type="InterPro" id="IPR036318">
    <property type="entry name" value="FAD-bd_PCMH-like_sf"/>
</dbReference>
<dbReference type="InterPro" id="IPR016166">
    <property type="entry name" value="FAD-bd_PCMH"/>
</dbReference>
<dbReference type="InterPro" id="IPR006311">
    <property type="entry name" value="TAT_signal"/>
</dbReference>
<evidence type="ECO:0000256" key="1">
    <source>
        <dbReference type="ARBA" id="ARBA00001974"/>
    </source>
</evidence>
<dbReference type="InterPro" id="IPR012951">
    <property type="entry name" value="BBE"/>
</dbReference>
<proteinExistence type="inferred from homology"/>
<dbReference type="Gene3D" id="3.40.462.20">
    <property type="match status" value="1"/>
</dbReference>
<dbReference type="InterPro" id="IPR050416">
    <property type="entry name" value="FAD-linked_Oxidoreductase"/>
</dbReference>
<keyword evidence="8" id="KW-1185">Reference proteome</keyword>
<dbReference type="Gene3D" id="3.30.465.10">
    <property type="match status" value="2"/>
</dbReference>
<dbReference type="PANTHER" id="PTHR42973">
    <property type="entry name" value="BINDING OXIDOREDUCTASE, PUTATIVE (AFU_ORTHOLOGUE AFUA_1G17690)-RELATED"/>
    <property type="match status" value="1"/>
</dbReference>
<comment type="cofactor">
    <cofactor evidence="1">
        <name>FAD</name>
        <dbReference type="ChEBI" id="CHEBI:57692"/>
    </cofactor>
</comment>
<comment type="caution">
    <text evidence="7">The sequence shown here is derived from an EMBL/GenBank/DDBJ whole genome shotgun (WGS) entry which is preliminary data.</text>
</comment>
<organism evidence="7 8">
    <name type="scientific">Sphingomonas rustica</name>
    <dbReference type="NCBI Taxonomy" id="3103142"/>
    <lineage>
        <taxon>Bacteria</taxon>
        <taxon>Pseudomonadati</taxon>
        <taxon>Pseudomonadota</taxon>
        <taxon>Alphaproteobacteria</taxon>
        <taxon>Sphingomonadales</taxon>
        <taxon>Sphingomonadaceae</taxon>
        <taxon>Sphingomonas</taxon>
    </lineage>
</organism>
<reference evidence="7 8" key="1">
    <citation type="submission" date="2024-05" db="EMBL/GenBank/DDBJ databases">
        <title>Sphingomonas sp. HF-S3 16S ribosomal RNA gene Genome sequencing and assembly.</title>
        <authorList>
            <person name="Lee H."/>
        </authorList>
    </citation>
    <scope>NUCLEOTIDE SEQUENCE [LARGE SCALE GENOMIC DNA]</scope>
    <source>
        <strain evidence="7 8">HF-S3</strain>
    </source>
</reference>
<dbReference type="RefSeq" id="WP_346244794.1">
    <property type="nucleotide sequence ID" value="NZ_JBDIZK010000001.1"/>
</dbReference>
<gene>
    <name evidence="7" type="ORF">TPR58_01320</name>
</gene>
<dbReference type="Proteomes" id="UP001427805">
    <property type="component" value="Unassembled WGS sequence"/>
</dbReference>
<dbReference type="InterPro" id="IPR016169">
    <property type="entry name" value="FAD-bd_PCMH_sub2"/>
</dbReference>
<protein>
    <submittedName>
        <fullName evidence="7">FAD-binding protein</fullName>
    </submittedName>
</protein>
<feature type="domain" description="FAD-binding PCMH-type" evidence="6">
    <location>
        <begin position="100"/>
        <end position="283"/>
    </location>
</feature>
<dbReference type="PROSITE" id="PS51387">
    <property type="entry name" value="FAD_PCMH"/>
    <property type="match status" value="1"/>
</dbReference>
<evidence type="ECO:0000256" key="3">
    <source>
        <dbReference type="ARBA" id="ARBA00022630"/>
    </source>
</evidence>
<sequence>MPRKPIAPVLDRRHLLGGMAATAALGTGSALAGSARATWVRPGEAGWPAAGEWASLGRAVGDRLAPGGLPEPVAEQLLHNPYYIRDQPGLTQSSGRIDGWRSSPSAYVVRARHAGDVAAAVRFAARHRVRLVVKGGGHSYLGGSTAPDSLLVWTRDMESITLHDALVPIDTGAAPVAAVSVGAGCVWQDVYDAVTTKAGRYVQGGGCATVGVAGLVQGGGFGSLSKGYGLAAASLIEAEIVTADGTVRTVNAARDPDLFWALKGGGGGSWGVVTRLTLRTHRLPDTVGAVRWQVTARSDGAFRALIARFVDLYADTLMNPHWGEQVSARPGNRFEVSMLFQGLDADTARGAWSPLGDWVAARPDDYGIDQPLSIVALPARHLWDGDFLQANAPEAIRWDDRPGIAPRRWWWAGDGAEAGAFWHGYESAWLPASLLASPAGRDRLVDAWVAAGRLWRTSFHFNKGLAGASPDTLAASRATAMNPQVLDAFALAIIAMNGPSAYGSGPPPDAAEARDHLARIRLAMTELRRAAPDAGSYVSECDYALADWQRACWGGHYRRLAAIKARYDPGGLFVVHHGVGSVRDG</sequence>
<dbReference type="Pfam" id="PF08031">
    <property type="entry name" value="BBE"/>
    <property type="match status" value="1"/>
</dbReference>
<evidence type="ECO:0000256" key="5">
    <source>
        <dbReference type="ARBA" id="ARBA00023002"/>
    </source>
</evidence>
<evidence type="ECO:0000313" key="7">
    <source>
        <dbReference type="EMBL" id="MEN3745789.1"/>
    </source>
</evidence>
<keyword evidence="5" id="KW-0560">Oxidoreductase</keyword>
<keyword evidence="3" id="KW-0285">Flavoprotein</keyword>
<dbReference type="Pfam" id="PF01565">
    <property type="entry name" value="FAD_binding_4"/>
    <property type="match status" value="1"/>
</dbReference>
<accession>A0ABV0B2G2</accession>
<evidence type="ECO:0000259" key="6">
    <source>
        <dbReference type="PROSITE" id="PS51387"/>
    </source>
</evidence>
<dbReference type="InterPro" id="IPR006094">
    <property type="entry name" value="Oxid_FAD_bind_N"/>
</dbReference>
<evidence type="ECO:0000256" key="4">
    <source>
        <dbReference type="ARBA" id="ARBA00022827"/>
    </source>
</evidence>
<name>A0ABV0B2G2_9SPHN</name>